<dbReference type="Gene3D" id="3.90.180.10">
    <property type="entry name" value="Medium-chain alcohol dehydrogenases, catalytic domain"/>
    <property type="match status" value="1"/>
</dbReference>
<dbReference type="Proteomes" id="UP001054945">
    <property type="component" value="Unassembled WGS sequence"/>
</dbReference>
<dbReference type="EMBL" id="BPLR01001093">
    <property type="protein sequence ID" value="GIY99879.1"/>
    <property type="molecule type" value="Genomic_DNA"/>
</dbReference>
<dbReference type="PANTHER" id="PTHR43677">
    <property type="entry name" value="SHORT-CHAIN DEHYDROGENASE/REDUCTASE"/>
    <property type="match status" value="1"/>
</dbReference>
<dbReference type="InterPro" id="IPR011032">
    <property type="entry name" value="GroES-like_sf"/>
</dbReference>
<dbReference type="AlphaFoldDB" id="A0AAV4XYP4"/>
<protein>
    <submittedName>
        <fullName evidence="1">Uncharacterized protein</fullName>
    </submittedName>
</protein>
<organism evidence="1 2">
    <name type="scientific">Caerostris extrusa</name>
    <name type="common">Bark spider</name>
    <name type="synonym">Caerostris bankana</name>
    <dbReference type="NCBI Taxonomy" id="172846"/>
    <lineage>
        <taxon>Eukaryota</taxon>
        <taxon>Metazoa</taxon>
        <taxon>Ecdysozoa</taxon>
        <taxon>Arthropoda</taxon>
        <taxon>Chelicerata</taxon>
        <taxon>Arachnida</taxon>
        <taxon>Araneae</taxon>
        <taxon>Araneomorphae</taxon>
        <taxon>Entelegynae</taxon>
        <taxon>Araneoidea</taxon>
        <taxon>Araneidae</taxon>
        <taxon>Caerostris</taxon>
    </lineage>
</organism>
<dbReference type="GO" id="GO:0005739">
    <property type="term" value="C:mitochondrion"/>
    <property type="evidence" value="ECO:0007669"/>
    <property type="project" value="TreeGrafter"/>
</dbReference>
<gene>
    <name evidence="1" type="ORF">CEXT_21771</name>
</gene>
<dbReference type="PANTHER" id="PTHR43677:SF3">
    <property type="entry name" value="PROSTAGLANDIN REDUCTASE 3"/>
    <property type="match status" value="1"/>
</dbReference>
<accession>A0AAV4XYP4</accession>
<evidence type="ECO:0000313" key="1">
    <source>
        <dbReference type="EMBL" id="GIY99879.1"/>
    </source>
</evidence>
<reference evidence="1 2" key="1">
    <citation type="submission" date="2021-06" db="EMBL/GenBank/DDBJ databases">
        <title>Caerostris extrusa draft genome.</title>
        <authorList>
            <person name="Kono N."/>
            <person name="Arakawa K."/>
        </authorList>
    </citation>
    <scope>NUCLEOTIDE SEQUENCE [LARGE SCALE GENOMIC DNA]</scope>
</reference>
<keyword evidence="2" id="KW-1185">Reference proteome</keyword>
<dbReference type="GO" id="GO:0016491">
    <property type="term" value="F:oxidoreductase activity"/>
    <property type="evidence" value="ECO:0007669"/>
    <property type="project" value="TreeGrafter"/>
</dbReference>
<sequence length="83" mass="9342">MSFAIPRTFRKIVVQKLTPVFKDAVQIVQQNVVPPRSREVLIKNKFLGINASDINASAGHYFKKNSELPFDIGFEGIGNCCCW</sequence>
<name>A0AAV4XYP4_CAEEX</name>
<dbReference type="InterPro" id="IPR051397">
    <property type="entry name" value="Zn-ADH-like_protein"/>
</dbReference>
<dbReference type="SUPFAM" id="SSF50129">
    <property type="entry name" value="GroES-like"/>
    <property type="match status" value="1"/>
</dbReference>
<proteinExistence type="predicted"/>
<evidence type="ECO:0000313" key="2">
    <source>
        <dbReference type="Proteomes" id="UP001054945"/>
    </source>
</evidence>
<comment type="caution">
    <text evidence="1">The sequence shown here is derived from an EMBL/GenBank/DDBJ whole genome shotgun (WGS) entry which is preliminary data.</text>
</comment>